<feature type="domain" description="N-acetyltransferase" evidence="3">
    <location>
        <begin position="12"/>
        <end position="162"/>
    </location>
</feature>
<organism evidence="4 5">
    <name type="scientific">Nocardioides pinisoli</name>
    <dbReference type="NCBI Taxonomy" id="2950279"/>
    <lineage>
        <taxon>Bacteria</taxon>
        <taxon>Bacillati</taxon>
        <taxon>Actinomycetota</taxon>
        <taxon>Actinomycetes</taxon>
        <taxon>Propionibacteriales</taxon>
        <taxon>Nocardioidaceae</taxon>
        <taxon>Nocardioides</taxon>
    </lineage>
</organism>
<dbReference type="SUPFAM" id="SSF55729">
    <property type="entry name" value="Acyl-CoA N-acyltransferases (Nat)"/>
    <property type="match status" value="1"/>
</dbReference>
<gene>
    <name evidence="4" type="ORF">NCI01_15915</name>
</gene>
<sequence>MTHSPSVTALRIERLAITHPDAQLLVEAVQEEYVARYGGRDESPVDPHDFEDPLGQFFVGYLDDAPVATGAWRRSSVTALGAEVTAEVKRMYVVPAAQRRGLARRMLAHLEATAATAGIEALVLETGMKQPEAIELYLSSGYEPIPGFGYYCGSELSRCFARRI</sequence>
<evidence type="ECO:0000259" key="3">
    <source>
        <dbReference type="PROSITE" id="PS51186"/>
    </source>
</evidence>
<evidence type="ECO:0000256" key="2">
    <source>
        <dbReference type="ARBA" id="ARBA00023315"/>
    </source>
</evidence>
<evidence type="ECO:0000256" key="1">
    <source>
        <dbReference type="ARBA" id="ARBA00022679"/>
    </source>
</evidence>
<dbReference type="EMBL" id="JANARS010000006">
    <property type="protein sequence ID" value="MCP3423288.1"/>
    <property type="molecule type" value="Genomic_DNA"/>
</dbReference>
<name>A0ABT1KZU5_9ACTN</name>
<dbReference type="Pfam" id="PF00583">
    <property type="entry name" value="Acetyltransf_1"/>
    <property type="match status" value="1"/>
</dbReference>
<keyword evidence="5" id="KW-1185">Reference proteome</keyword>
<dbReference type="Proteomes" id="UP001204524">
    <property type="component" value="Unassembled WGS sequence"/>
</dbReference>
<evidence type="ECO:0000313" key="4">
    <source>
        <dbReference type="EMBL" id="MCP3423288.1"/>
    </source>
</evidence>
<dbReference type="PANTHER" id="PTHR43877:SF2">
    <property type="entry name" value="AMINOALKYLPHOSPHONATE N-ACETYLTRANSFERASE-RELATED"/>
    <property type="match status" value="1"/>
</dbReference>
<protein>
    <submittedName>
        <fullName evidence="4">GNAT family N-acetyltransferase</fullName>
    </submittedName>
</protein>
<dbReference type="InterPro" id="IPR050832">
    <property type="entry name" value="Bact_Acetyltransf"/>
</dbReference>
<reference evidence="4 5" key="1">
    <citation type="submission" date="2022-06" db="EMBL/GenBank/DDBJ databases">
        <authorList>
            <person name="So Y."/>
        </authorList>
    </citation>
    <scope>NUCLEOTIDE SEQUENCE [LARGE SCALE GENOMIC DNA]</scope>
    <source>
        <strain evidence="4 5">STR3</strain>
    </source>
</reference>
<dbReference type="CDD" id="cd04301">
    <property type="entry name" value="NAT_SF"/>
    <property type="match status" value="1"/>
</dbReference>
<keyword evidence="2" id="KW-0012">Acyltransferase</keyword>
<dbReference type="PROSITE" id="PS51186">
    <property type="entry name" value="GNAT"/>
    <property type="match status" value="1"/>
</dbReference>
<proteinExistence type="predicted"/>
<dbReference type="InterPro" id="IPR000182">
    <property type="entry name" value="GNAT_dom"/>
</dbReference>
<dbReference type="RefSeq" id="WP_254182480.1">
    <property type="nucleotide sequence ID" value="NZ_JANARS010000006.1"/>
</dbReference>
<accession>A0ABT1KZU5</accession>
<dbReference type="InterPro" id="IPR016181">
    <property type="entry name" value="Acyl_CoA_acyltransferase"/>
</dbReference>
<comment type="caution">
    <text evidence="4">The sequence shown here is derived from an EMBL/GenBank/DDBJ whole genome shotgun (WGS) entry which is preliminary data.</text>
</comment>
<keyword evidence="1" id="KW-0808">Transferase</keyword>
<evidence type="ECO:0000313" key="5">
    <source>
        <dbReference type="Proteomes" id="UP001204524"/>
    </source>
</evidence>
<dbReference type="PANTHER" id="PTHR43877">
    <property type="entry name" value="AMINOALKYLPHOSPHONATE N-ACETYLTRANSFERASE-RELATED-RELATED"/>
    <property type="match status" value="1"/>
</dbReference>
<dbReference type="Gene3D" id="3.40.630.30">
    <property type="match status" value="1"/>
</dbReference>